<evidence type="ECO:0000259" key="4">
    <source>
        <dbReference type="PROSITE" id="PS01124"/>
    </source>
</evidence>
<dbReference type="Proteomes" id="UP001529423">
    <property type="component" value="Unassembled WGS sequence"/>
</dbReference>
<dbReference type="PRINTS" id="PR00032">
    <property type="entry name" value="HTHARAC"/>
</dbReference>
<dbReference type="Pfam" id="PF12833">
    <property type="entry name" value="HTH_18"/>
    <property type="match status" value="1"/>
</dbReference>
<keyword evidence="2" id="KW-0238">DNA-binding</keyword>
<dbReference type="InterPro" id="IPR011051">
    <property type="entry name" value="RmlC_Cupin_sf"/>
</dbReference>
<evidence type="ECO:0000256" key="2">
    <source>
        <dbReference type="ARBA" id="ARBA00023125"/>
    </source>
</evidence>
<dbReference type="SMART" id="SM00342">
    <property type="entry name" value="HTH_ARAC"/>
    <property type="match status" value="1"/>
</dbReference>
<dbReference type="InterPro" id="IPR009057">
    <property type="entry name" value="Homeodomain-like_sf"/>
</dbReference>
<evidence type="ECO:0000313" key="6">
    <source>
        <dbReference type="Proteomes" id="UP001529423"/>
    </source>
</evidence>
<dbReference type="Gene3D" id="1.10.10.60">
    <property type="entry name" value="Homeodomain-like"/>
    <property type="match status" value="2"/>
</dbReference>
<gene>
    <name evidence="5" type="ORF">QUW46_02060</name>
</gene>
<evidence type="ECO:0000313" key="5">
    <source>
        <dbReference type="EMBL" id="MDM8333369.1"/>
    </source>
</evidence>
<reference evidence="5" key="1">
    <citation type="submission" date="2023-06" db="EMBL/GenBank/DDBJ databases">
        <title>Identification and characterization of horizontal gene transfer across gut microbiota members of farm animals based on homology search.</title>
        <authorList>
            <person name="Schwarzerova J."/>
            <person name="Nykrynova M."/>
            <person name="Jureckova K."/>
            <person name="Cejkova D."/>
            <person name="Rychlik I."/>
        </authorList>
    </citation>
    <scope>NUCLEOTIDE SEQUENCE</scope>
    <source>
        <strain evidence="5">105_WCHN</strain>
    </source>
</reference>
<keyword evidence="3" id="KW-0804">Transcription</keyword>
<accession>A0ABT7VMU9</accession>
<comment type="caution">
    <text evidence="5">The sequence shown here is derived from an EMBL/GenBank/DDBJ whole genome shotgun (WGS) entry which is preliminary data.</text>
</comment>
<dbReference type="PROSITE" id="PS01124">
    <property type="entry name" value="HTH_ARAC_FAMILY_2"/>
    <property type="match status" value="1"/>
</dbReference>
<feature type="domain" description="HTH araC/xylS-type" evidence="4">
    <location>
        <begin position="162"/>
        <end position="260"/>
    </location>
</feature>
<protein>
    <submittedName>
        <fullName evidence="5">AraC family transcriptional regulator</fullName>
    </submittedName>
</protein>
<evidence type="ECO:0000256" key="1">
    <source>
        <dbReference type="ARBA" id="ARBA00023015"/>
    </source>
</evidence>
<dbReference type="EMBL" id="JAUDEO010000007">
    <property type="protein sequence ID" value="MDM8333369.1"/>
    <property type="molecule type" value="Genomic_DNA"/>
</dbReference>
<dbReference type="InterPro" id="IPR018062">
    <property type="entry name" value="HTH_AraC-typ_CS"/>
</dbReference>
<dbReference type="RefSeq" id="WP_289559148.1">
    <property type="nucleotide sequence ID" value="NZ_JAUDEO010000007.1"/>
</dbReference>
<organism evidence="5 6">
    <name type="scientific">Limosilactobacillus panis</name>
    <dbReference type="NCBI Taxonomy" id="47493"/>
    <lineage>
        <taxon>Bacteria</taxon>
        <taxon>Bacillati</taxon>
        <taxon>Bacillota</taxon>
        <taxon>Bacilli</taxon>
        <taxon>Lactobacillales</taxon>
        <taxon>Lactobacillaceae</taxon>
        <taxon>Limosilactobacillus</taxon>
    </lineage>
</organism>
<dbReference type="PANTHER" id="PTHR43280">
    <property type="entry name" value="ARAC-FAMILY TRANSCRIPTIONAL REGULATOR"/>
    <property type="match status" value="1"/>
</dbReference>
<dbReference type="SUPFAM" id="SSF51182">
    <property type="entry name" value="RmlC-like cupins"/>
    <property type="match status" value="1"/>
</dbReference>
<dbReference type="PANTHER" id="PTHR43280:SF34">
    <property type="entry name" value="ARAC-FAMILY TRANSCRIPTIONAL REGULATOR"/>
    <property type="match status" value="1"/>
</dbReference>
<evidence type="ECO:0000256" key="3">
    <source>
        <dbReference type="ARBA" id="ARBA00023163"/>
    </source>
</evidence>
<dbReference type="PROSITE" id="PS00041">
    <property type="entry name" value="HTH_ARAC_FAMILY_1"/>
    <property type="match status" value="1"/>
</dbReference>
<name>A0ABT7VMU9_9LACO</name>
<keyword evidence="1" id="KW-0805">Transcription regulation</keyword>
<dbReference type="SUPFAM" id="SSF46689">
    <property type="entry name" value="Homeodomain-like"/>
    <property type="match status" value="2"/>
</dbReference>
<sequence length="332" mass="37698">MALSQPVSSYFDQLIYAIGNYHYNWHPELELLMPLKGNVIVNVDGYQYQLAPADLIIINTNQGHATLATQPNTLAIRTQVAPQFFQDQGVKLSTGKFDLNSVAFPHHPAYAPLRQNIAKLYFATGSLERNTACFRLADLLYENFFVPTDQGQVPQHSNAHFAQVAKDIQESYEENLNLAGLAKRYGYSKPYFSKLFKQHFGIGFYEYLTRERLQHALSELNRGQTKISTVALDNGFTEVKSFNLAFKKHFGITPSAYQAKFLPQVTAVDAHFQQEISAAQLATAQTYLKELRAPVTPPVVDPTNCQDCHYRVDGQRYQELRQKLRKLLNDNN</sequence>
<dbReference type="InterPro" id="IPR018060">
    <property type="entry name" value="HTH_AraC"/>
</dbReference>
<reference evidence="5" key="2">
    <citation type="submission" date="2023-06" db="EMBL/GenBank/DDBJ databases">
        <authorList>
            <person name="Zeman M."/>
            <person name="Kubasova T."/>
            <person name="Jahodarova E."/>
            <person name="Nykrynova M."/>
            <person name="Rychlik I."/>
        </authorList>
    </citation>
    <scope>NUCLEOTIDE SEQUENCE</scope>
    <source>
        <strain evidence="5">105_WCHN</strain>
    </source>
</reference>
<dbReference type="InterPro" id="IPR020449">
    <property type="entry name" value="Tscrpt_reg_AraC-type_HTH"/>
</dbReference>
<proteinExistence type="predicted"/>
<keyword evidence="6" id="KW-1185">Reference proteome</keyword>